<reference evidence="2 3" key="1">
    <citation type="journal article" date="2021" name="BMC Biol.">
        <title>Horizontally acquired antibacterial genes associated with adaptive radiation of ladybird beetles.</title>
        <authorList>
            <person name="Li H.S."/>
            <person name="Tang X.F."/>
            <person name="Huang Y.H."/>
            <person name="Xu Z.Y."/>
            <person name="Chen M.L."/>
            <person name="Du X.Y."/>
            <person name="Qiu B.Y."/>
            <person name="Chen P.T."/>
            <person name="Zhang W."/>
            <person name="Slipinski A."/>
            <person name="Escalona H.E."/>
            <person name="Waterhouse R.M."/>
            <person name="Zwick A."/>
            <person name="Pang H."/>
        </authorList>
    </citation>
    <scope>NUCLEOTIDE SEQUENCE [LARGE SCALE GENOMIC DNA]</scope>
    <source>
        <strain evidence="2">SYSU2018</strain>
    </source>
</reference>
<dbReference type="PANTHER" id="PTHR34141:SF1">
    <property type="match status" value="1"/>
</dbReference>
<accession>A0ABD2NCD4</accession>
<dbReference type="EMBL" id="JABFTP020000092">
    <property type="protein sequence ID" value="KAL3276307.1"/>
    <property type="molecule type" value="Genomic_DNA"/>
</dbReference>
<evidence type="ECO:0000313" key="3">
    <source>
        <dbReference type="Proteomes" id="UP001516400"/>
    </source>
</evidence>
<proteinExistence type="predicted"/>
<dbReference type="AlphaFoldDB" id="A0ABD2NCD4"/>
<dbReference type="PANTHER" id="PTHR34141">
    <property type="match status" value="1"/>
</dbReference>
<evidence type="ECO:0000313" key="2">
    <source>
        <dbReference type="EMBL" id="KAL3276307.1"/>
    </source>
</evidence>
<feature type="compositionally biased region" description="Polar residues" evidence="1">
    <location>
        <begin position="1"/>
        <end position="12"/>
    </location>
</feature>
<organism evidence="2 3">
    <name type="scientific">Cryptolaemus montrouzieri</name>
    <dbReference type="NCBI Taxonomy" id="559131"/>
    <lineage>
        <taxon>Eukaryota</taxon>
        <taxon>Metazoa</taxon>
        <taxon>Ecdysozoa</taxon>
        <taxon>Arthropoda</taxon>
        <taxon>Hexapoda</taxon>
        <taxon>Insecta</taxon>
        <taxon>Pterygota</taxon>
        <taxon>Neoptera</taxon>
        <taxon>Endopterygota</taxon>
        <taxon>Coleoptera</taxon>
        <taxon>Polyphaga</taxon>
        <taxon>Cucujiformia</taxon>
        <taxon>Coccinelloidea</taxon>
        <taxon>Coccinellidae</taxon>
        <taxon>Scymninae</taxon>
        <taxon>Scymnini</taxon>
        <taxon>Cryptolaemus</taxon>
    </lineage>
</organism>
<evidence type="ECO:0000256" key="1">
    <source>
        <dbReference type="SAM" id="MobiDB-lite"/>
    </source>
</evidence>
<feature type="region of interest" description="Disordered" evidence="1">
    <location>
        <begin position="1"/>
        <end position="20"/>
    </location>
</feature>
<gene>
    <name evidence="2" type="ORF">HHI36_024229</name>
</gene>
<protein>
    <submittedName>
        <fullName evidence="2">Uncharacterized protein</fullName>
    </submittedName>
</protein>
<dbReference type="Proteomes" id="UP001516400">
    <property type="component" value="Unassembled WGS sequence"/>
</dbReference>
<comment type="caution">
    <text evidence="2">The sequence shown here is derived from an EMBL/GenBank/DDBJ whole genome shotgun (WGS) entry which is preliminary data.</text>
</comment>
<keyword evidence="3" id="KW-1185">Reference proteome</keyword>
<name>A0ABD2NCD4_9CUCU</name>
<sequence>MRGQDTGPSSVLTKRRSETNHLAQARYVSRDPLPRQARHASILRANPYPEVTDPICRLPLPTLFYRLEALYLGDQLRIWVRAGATPTRGPLPDFQGPRRRSGHCRNCGALRVPNHISLLEDSMELERSCRKKTLPGSLDGVSGSFWVAPTNSLARARFNDGSAAGFRNRNRIPFARTGVLDAQSVLDNSSE</sequence>